<dbReference type="STRING" id="1003195.SCATT_15290"/>
<evidence type="ECO:0000313" key="2">
    <source>
        <dbReference type="Proteomes" id="UP000007842"/>
    </source>
</evidence>
<dbReference type="EMBL" id="CP003219">
    <property type="protein sequence ID" value="AEW93900.1"/>
    <property type="molecule type" value="Genomic_DNA"/>
</dbReference>
<dbReference type="KEGG" id="scy:SCATT_15290"/>
<sequence>MADWINSDRATQLRAYREAQTAHSYTRTVGRWRKRVVHHDGFTMVTDPETGTVYTSVYGRPAQDTE</sequence>
<accession>F8K4E0</accession>
<protein>
    <submittedName>
        <fullName evidence="1">Uncharacterized protein</fullName>
    </submittedName>
</protein>
<keyword evidence="2" id="KW-1185">Reference proteome</keyword>
<gene>
    <name evidence="1" type="ordered locus">SCATT_15290</name>
</gene>
<dbReference type="KEGG" id="sct:SCAT_1527"/>
<name>F8K4E0_STREN</name>
<evidence type="ECO:0000313" key="1">
    <source>
        <dbReference type="EMBL" id="AEW93900.1"/>
    </source>
</evidence>
<dbReference type="HOGENOM" id="CLU_2829245_0_0_11"/>
<dbReference type="RefSeq" id="WP_014142285.1">
    <property type="nucleotide sequence ID" value="NC_016111.1"/>
</dbReference>
<dbReference type="Proteomes" id="UP000007842">
    <property type="component" value="Chromosome"/>
</dbReference>
<accession>G8X214</accession>
<dbReference type="AlphaFoldDB" id="F8K4E0"/>
<reference evidence="2" key="1">
    <citation type="submission" date="2011-12" db="EMBL/GenBank/DDBJ databases">
        <title>Complete genome sequence of Streptomyces cattleya strain DSM 46488.</title>
        <authorList>
            <person name="Ou H.-Y."/>
            <person name="Li P."/>
            <person name="Zhao C."/>
            <person name="O'Hagan D."/>
            <person name="Deng Z."/>
        </authorList>
    </citation>
    <scope>NUCLEOTIDE SEQUENCE [LARGE SCALE GENOMIC DNA]</scope>
    <source>
        <strain evidence="2">ATCC 35852 / DSM 46488 / JCM 4925 / NBRC 14057 / NRRL 8057</strain>
    </source>
</reference>
<dbReference type="PATRIC" id="fig|1003195.11.peg.3102"/>
<organism evidence="1 2">
    <name type="scientific">Streptantibioticus cattleyicolor (strain ATCC 35852 / DSM 46488 / JCM 4925 / NBRC 14057 / NRRL 8057)</name>
    <name type="common">Streptomyces cattleya</name>
    <dbReference type="NCBI Taxonomy" id="1003195"/>
    <lineage>
        <taxon>Bacteria</taxon>
        <taxon>Bacillati</taxon>
        <taxon>Actinomycetota</taxon>
        <taxon>Actinomycetes</taxon>
        <taxon>Kitasatosporales</taxon>
        <taxon>Streptomycetaceae</taxon>
        <taxon>Streptantibioticus</taxon>
    </lineage>
</organism>
<proteinExistence type="predicted"/>